<proteinExistence type="inferred from homology"/>
<evidence type="ECO:0000259" key="2">
    <source>
        <dbReference type="Pfam" id="PF00156"/>
    </source>
</evidence>
<dbReference type="EMBL" id="CAEZYB010000012">
    <property type="protein sequence ID" value="CAB4696183.1"/>
    <property type="molecule type" value="Genomic_DNA"/>
</dbReference>
<dbReference type="Pfam" id="PF00156">
    <property type="entry name" value="Pribosyltran"/>
    <property type="match status" value="1"/>
</dbReference>
<dbReference type="PANTHER" id="PTHR47505:SF1">
    <property type="entry name" value="DNA UTILIZATION PROTEIN YHGH"/>
    <property type="match status" value="1"/>
</dbReference>
<dbReference type="InterPro" id="IPR051910">
    <property type="entry name" value="ComF/GntX_DNA_util-trans"/>
</dbReference>
<name>A0A6J6PHE8_9ZZZZ</name>
<sequence>MRSGQAFGELVFPHRCLGCGLLGEQLCTRCIVSWNCLPLLTHVNELVVYSAIMYSPVASRVLLAAKENGILTADNLIVDAMRQAIARPRMDYGTSPLLVPIPSQRHAIRKRGRDFLGEITTRVAGLEGFSTRDLLLHRRRIKDQSILDAQSRHSNLHNSLVLKENILRVREAILIDDLVTTGATLSEASRALKEAGFSVLCAVTACVAQPLR</sequence>
<comment type="similarity">
    <text evidence="1">Belongs to the ComF/GntX family.</text>
</comment>
<gene>
    <name evidence="3" type="ORF">UFOPK2646_00190</name>
</gene>
<dbReference type="AlphaFoldDB" id="A0A6J6PHE8"/>
<dbReference type="CDD" id="cd06223">
    <property type="entry name" value="PRTases_typeI"/>
    <property type="match status" value="1"/>
</dbReference>
<reference evidence="3" key="1">
    <citation type="submission" date="2020-05" db="EMBL/GenBank/DDBJ databases">
        <authorList>
            <person name="Chiriac C."/>
            <person name="Salcher M."/>
            <person name="Ghai R."/>
            <person name="Kavagutti S V."/>
        </authorList>
    </citation>
    <scope>NUCLEOTIDE SEQUENCE</scope>
</reference>
<accession>A0A6J6PHE8</accession>
<dbReference type="Gene3D" id="3.40.50.2020">
    <property type="match status" value="1"/>
</dbReference>
<feature type="domain" description="Phosphoribosyltransferase" evidence="2">
    <location>
        <begin position="108"/>
        <end position="204"/>
    </location>
</feature>
<organism evidence="3">
    <name type="scientific">freshwater metagenome</name>
    <dbReference type="NCBI Taxonomy" id="449393"/>
    <lineage>
        <taxon>unclassified sequences</taxon>
        <taxon>metagenomes</taxon>
        <taxon>ecological metagenomes</taxon>
    </lineage>
</organism>
<dbReference type="SUPFAM" id="SSF53271">
    <property type="entry name" value="PRTase-like"/>
    <property type="match status" value="1"/>
</dbReference>
<protein>
    <submittedName>
        <fullName evidence="3">Unannotated protein</fullName>
    </submittedName>
</protein>
<evidence type="ECO:0000256" key="1">
    <source>
        <dbReference type="ARBA" id="ARBA00008007"/>
    </source>
</evidence>
<dbReference type="PANTHER" id="PTHR47505">
    <property type="entry name" value="DNA UTILIZATION PROTEIN YHGH"/>
    <property type="match status" value="1"/>
</dbReference>
<dbReference type="InterPro" id="IPR029057">
    <property type="entry name" value="PRTase-like"/>
</dbReference>
<evidence type="ECO:0000313" key="3">
    <source>
        <dbReference type="EMBL" id="CAB4696183.1"/>
    </source>
</evidence>
<dbReference type="InterPro" id="IPR000836">
    <property type="entry name" value="PRTase_dom"/>
</dbReference>